<keyword evidence="4" id="KW-0645">Protease</keyword>
<dbReference type="PANTHER" id="PTHR12147">
    <property type="entry name" value="METALLOPEPTIDASE M28 FAMILY MEMBER"/>
    <property type="match status" value="1"/>
</dbReference>
<feature type="transmembrane region" description="Helical" evidence="15">
    <location>
        <begin position="426"/>
        <end position="442"/>
    </location>
</feature>
<evidence type="ECO:0000313" key="19">
    <source>
        <dbReference type="EMBL" id="CAL5132036.1"/>
    </source>
</evidence>
<feature type="transmembrane region" description="Helical" evidence="15">
    <location>
        <begin position="576"/>
        <end position="593"/>
    </location>
</feature>
<accession>A0AAV2T562</accession>
<dbReference type="Pfam" id="PF04389">
    <property type="entry name" value="Peptidase_M28"/>
    <property type="match status" value="1"/>
</dbReference>
<evidence type="ECO:0000256" key="10">
    <source>
        <dbReference type="ARBA" id="ARBA00022989"/>
    </source>
</evidence>
<dbReference type="CDD" id="cd03875">
    <property type="entry name" value="M28_Fxna_like"/>
    <property type="match status" value="1"/>
</dbReference>
<proteinExistence type="inferred from homology"/>
<evidence type="ECO:0000259" key="16">
    <source>
        <dbReference type="Pfam" id="PF04389"/>
    </source>
</evidence>
<dbReference type="GO" id="GO:0008235">
    <property type="term" value="F:metalloexopeptidase activity"/>
    <property type="evidence" value="ECO:0007669"/>
    <property type="project" value="InterPro"/>
</dbReference>
<evidence type="ECO:0000259" key="18">
    <source>
        <dbReference type="Pfam" id="PF22249"/>
    </source>
</evidence>
<dbReference type="GO" id="GO:0005789">
    <property type="term" value="C:endoplasmic reticulum membrane"/>
    <property type="evidence" value="ECO:0007669"/>
    <property type="project" value="UniProtKB-SubCell"/>
</dbReference>
<dbReference type="InterPro" id="IPR045175">
    <property type="entry name" value="M28_fam"/>
</dbReference>
<evidence type="ECO:0000256" key="7">
    <source>
        <dbReference type="ARBA" id="ARBA00022801"/>
    </source>
</evidence>
<evidence type="ECO:0000313" key="20">
    <source>
        <dbReference type="Proteomes" id="UP001497525"/>
    </source>
</evidence>
<keyword evidence="9" id="KW-0862">Zinc</keyword>
<feature type="domain" description="Endoplasmic reticulum metallopeptidase 1-like C-terminal" evidence="17">
    <location>
        <begin position="717"/>
        <end position="987"/>
    </location>
</feature>
<evidence type="ECO:0000256" key="9">
    <source>
        <dbReference type="ARBA" id="ARBA00022833"/>
    </source>
</evidence>
<dbReference type="GO" id="GO:0046872">
    <property type="term" value="F:metal ion binding"/>
    <property type="evidence" value="ECO:0007669"/>
    <property type="project" value="UniProtKB-KW"/>
</dbReference>
<feature type="transmembrane region" description="Helical" evidence="15">
    <location>
        <begin position="681"/>
        <end position="700"/>
    </location>
</feature>
<keyword evidence="12 15" id="KW-0472">Membrane</keyword>
<dbReference type="InterPro" id="IPR048024">
    <property type="entry name" value="Fxna-like_M28_dom"/>
</dbReference>
<evidence type="ECO:0000259" key="17">
    <source>
        <dbReference type="Pfam" id="PF22248"/>
    </source>
</evidence>
<protein>
    <recommendedName>
        <fullName evidence="21">Peptidase M28 domain-containing protein</fullName>
    </recommendedName>
</protein>
<evidence type="ECO:0000256" key="6">
    <source>
        <dbReference type="ARBA" id="ARBA00022723"/>
    </source>
</evidence>
<evidence type="ECO:0000256" key="11">
    <source>
        <dbReference type="ARBA" id="ARBA00023049"/>
    </source>
</evidence>
<organism evidence="19 20">
    <name type="scientific">Calicophoron daubneyi</name>
    <name type="common">Rumen fluke</name>
    <name type="synonym">Paramphistomum daubneyi</name>
    <dbReference type="NCBI Taxonomy" id="300641"/>
    <lineage>
        <taxon>Eukaryota</taxon>
        <taxon>Metazoa</taxon>
        <taxon>Spiralia</taxon>
        <taxon>Lophotrochozoa</taxon>
        <taxon>Platyhelminthes</taxon>
        <taxon>Trematoda</taxon>
        <taxon>Digenea</taxon>
        <taxon>Plagiorchiida</taxon>
        <taxon>Pronocephalata</taxon>
        <taxon>Paramphistomoidea</taxon>
        <taxon>Paramphistomidae</taxon>
        <taxon>Calicophoron</taxon>
    </lineage>
</organism>
<dbReference type="PANTHER" id="PTHR12147:SF22">
    <property type="entry name" value="ENDOPLASMIC RETICULUM METALLOPEPTIDASE 1"/>
    <property type="match status" value="1"/>
</dbReference>
<keyword evidence="6" id="KW-0479">Metal-binding</keyword>
<evidence type="ECO:0008006" key="21">
    <source>
        <dbReference type="Google" id="ProtNLM"/>
    </source>
</evidence>
<dbReference type="AlphaFoldDB" id="A0AAV2T562"/>
<dbReference type="FunFam" id="3.40.630.10:FF:000008">
    <property type="entry name" value="Endoplasmic reticulum metallopeptidase 1"/>
    <property type="match status" value="1"/>
</dbReference>
<evidence type="ECO:0000256" key="14">
    <source>
        <dbReference type="SAM" id="MobiDB-lite"/>
    </source>
</evidence>
<keyword evidence="7" id="KW-0378">Hydrolase</keyword>
<sequence length="992" mass="111800">MFGPTEARSRGRSEPLEPSATRDQYEAFDSHQASTIGSKTWLVFFALILTVSTIVINRSNQCPTRRDGDKMDDDSFDPARARELLRRGTLLRSRMAGTFANENETLNIIRKQLLDIASLANNSGLQAFVDEQTSSASSFRFRYHVSSYQNLKNLVLKIHDPRAGNDIKRSKAFLVNCHYDSVVSSPGASDNYVNCAIMLEVSRILASGKLLFQNDAIFLFNGAEECGLMASHAFVTGHRWARDVAAFLNLEGAGAGGRLALFQTGPGKASETFLQAYSKAFRYPYGNVVAEDLFHSGIIPSDTDFRIFRDYGQTPGIDMAYIYDGYAYHTAFDTESRISQECLRNTGQDVLSFVRVMLTDNRLSELDKLVAAPVDPSSVDNSTHLIPSTAVTKKLLPKSKVVVSSADRYVFFDVFGAYFVVVRWRVWKILDYIVLLFTFVWVGHERKFAPGRWFGIGVAFVLVVISQVGGFCFAYLVGLSNHMFGVRMSWYSARYNLIGSILVPFAWWFVFFFGVFCSIPDGWIFRLPRLSKLISANWVVKSKVNYHAVERDFYDASLLMFSALMMAIHSLDIPSVFILTVWLVTSLAGRITYERLFSMRLKSHLLRMSFKILLSYTLWYIYFVYMTINFFIPVMGRSGQMTRPDLFLSLILFGILVPLTSVCASEIQCTSVTVRQNLHRILLGTAILHTVLVNFTPYGFPYMTSPGSHLLDPTVSPRYQRLLVFHVQRSLREIPNVDTVTRSDSFLLLSPGDVNGIRYLYPSSSDKLKTDSSSFGTAGQLHARTARYNVSLPYCGIGYFYPFLHLFSEHYVIPAKTHHLKPGIQLTLIARSRPYPNHARSGREIWNFTFSIASGPPEIHILIRTDVPTVCLTNWSVNFDTPHPVPVPLSKVINTGGSRQVGAHYYVHHINAAAVGEMGDKWAKPWIFWLVVDFIPNQGSDYFDVVVGGNYVDETLPSSSSADLKKFISRLPPWIAEVSGSTSYQHYRFSLL</sequence>
<dbReference type="EMBL" id="CAXLJL010000112">
    <property type="protein sequence ID" value="CAL5132036.1"/>
    <property type="molecule type" value="Genomic_DNA"/>
</dbReference>
<dbReference type="Gene3D" id="3.40.630.10">
    <property type="entry name" value="Zn peptidases"/>
    <property type="match status" value="1"/>
</dbReference>
<dbReference type="InterPro" id="IPR007484">
    <property type="entry name" value="Peptidase_M28"/>
</dbReference>
<comment type="cofactor">
    <cofactor evidence="1">
        <name>Zn(2+)</name>
        <dbReference type="ChEBI" id="CHEBI:29105"/>
    </cofactor>
</comment>
<dbReference type="Pfam" id="PF22248">
    <property type="entry name" value="ERMP1_C"/>
    <property type="match status" value="1"/>
</dbReference>
<keyword evidence="11" id="KW-0482">Metalloprotease</keyword>
<evidence type="ECO:0000256" key="5">
    <source>
        <dbReference type="ARBA" id="ARBA00022692"/>
    </source>
</evidence>
<keyword evidence="5 15" id="KW-0812">Transmembrane</keyword>
<feature type="domain" description="Peptidase M28" evidence="16">
    <location>
        <begin position="170"/>
        <end position="353"/>
    </location>
</feature>
<evidence type="ECO:0000256" key="2">
    <source>
        <dbReference type="ARBA" id="ARBA00004477"/>
    </source>
</evidence>
<evidence type="ECO:0000256" key="3">
    <source>
        <dbReference type="ARBA" id="ARBA00010918"/>
    </source>
</evidence>
<feature type="transmembrane region" description="Helical" evidence="15">
    <location>
        <begin position="613"/>
        <end position="634"/>
    </location>
</feature>
<feature type="transmembrane region" description="Helical" evidence="15">
    <location>
        <begin position="646"/>
        <end position="669"/>
    </location>
</feature>
<feature type="transmembrane region" description="Helical" evidence="15">
    <location>
        <begin position="40"/>
        <end position="56"/>
    </location>
</feature>
<evidence type="ECO:0000256" key="13">
    <source>
        <dbReference type="ARBA" id="ARBA00023180"/>
    </source>
</evidence>
<dbReference type="Pfam" id="PF22249">
    <property type="entry name" value="ERMP1-TM"/>
    <property type="match status" value="1"/>
</dbReference>
<dbReference type="InterPro" id="IPR053973">
    <property type="entry name" value="ERMP1-like_C"/>
</dbReference>
<dbReference type="GO" id="GO:0006508">
    <property type="term" value="P:proteolysis"/>
    <property type="evidence" value="ECO:0007669"/>
    <property type="project" value="UniProtKB-KW"/>
</dbReference>
<comment type="similarity">
    <text evidence="3">Belongs to the peptidase M28 family.</text>
</comment>
<gene>
    <name evidence="19" type="ORF">CDAUBV1_LOCUS4552</name>
</gene>
<evidence type="ECO:0000256" key="15">
    <source>
        <dbReference type="SAM" id="Phobius"/>
    </source>
</evidence>
<keyword evidence="13" id="KW-0325">Glycoprotein</keyword>
<evidence type="ECO:0000256" key="1">
    <source>
        <dbReference type="ARBA" id="ARBA00001947"/>
    </source>
</evidence>
<comment type="caution">
    <text evidence="19">The sequence shown here is derived from an EMBL/GenBank/DDBJ whole genome shotgun (WGS) entry which is preliminary data.</text>
</comment>
<feature type="region of interest" description="Disordered" evidence="14">
    <location>
        <begin position="1"/>
        <end position="24"/>
    </location>
</feature>
<feature type="transmembrane region" description="Helical" evidence="15">
    <location>
        <begin position="454"/>
        <end position="477"/>
    </location>
</feature>
<feature type="transmembrane region" description="Helical" evidence="15">
    <location>
        <begin position="497"/>
        <end position="519"/>
    </location>
</feature>
<feature type="domain" description="Endoplasmic reticulum metallopeptidase 1/1-A TM" evidence="18">
    <location>
        <begin position="541"/>
        <end position="667"/>
    </location>
</feature>
<evidence type="ECO:0000256" key="8">
    <source>
        <dbReference type="ARBA" id="ARBA00022824"/>
    </source>
</evidence>
<dbReference type="InterPro" id="IPR053974">
    <property type="entry name" value="ERMP1_1-A_TM"/>
</dbReference>
<dbReference type="SUPFAM" id="SSF53187">
    <property type="entry name" value="Zn-dependent exopeptidases"/>
    <property type="match status" value="1"/>
</dbReference>
<keyword evidence="8" id="KW-0256">Endoplasmic reticulum</keyword>
<dbReference type="Proteomes" id="UP001497525">
    <property type="component" value="Unassembled WGS sequence"/>
</dbReference>
<keyword evidence="10 15" id="KW-1133">Transmembrane helix</keyword>
<name>A0AAV2T562_CALDB</name>
<reference evidence="19" key="1">
    <citation type="submission" date="2024-06" db="EMBL/GenBank/DDBJ databases">
        <authorList>
            <person name="Liu X."/>
            <person name="Lenzi L."/>
            <person name="Haldenby T S."/>
            <person name="Uol C."/>
        </authorList>
    </citation>
    <scope>NUCLEOTIDE SEQUENCE</scope>
</reference>
<evidence type="ECO:0000256" key="4">
    <source>
        <dbReference type="ARBA" id="ARBA00022670"/>
    </source>
</evidence>
<comment type="subcellular location">
    <subcellularLocation>
        <location evidence="2">Endoplasmic reticulum membrane</location>
        <topology evidence="2">Multi-pass membrane protein</topology>
    </subcellularLocation>
</comment>
<evidence type="ECO:0000256" key="12">
    <source>
        <dbReference type="ARBA" id="ARBA00023136"/>
    </source>
</evidence>